<name>A0A9X2FXG7_9RHOB</name>
<dbReference type="InterPro" id="IPR002711">
    <property type="entry name" value="HNH"/>
</dbReference>
<keyword evidence="2" id="KW-0255">Endonuclease</keyword>
<keyword evidence="2" id="KW-0540">Nuclease</keyword>
<organism evidence="2 3">
    <name type="scientific">Limimaricola litoreus</name>
    <dbReference type="NCBI Taxonomy" id="2955316"/>
    <lineage>
        <taxon>Bacteria</taxon>
        <taxon>Pseudomonadati</taxon>
        <taxon>Pseudomonadota</taxon>
        <taxon>Alphaproteobacteria</taxon>
        <taxon>Rhodobacterales</taxon>
        <taxon>Paracoccaceae</taxon>
        <taxon>Limimaricola</taxon>
    </lineage>
</organism>
<proteinExistence type="predicted"/>
<comment type="caution">
    <text evidence="2">The sequence shown here is derived from an EMBL/GenBank/DDBJ whole genome shotgun (WGS) entry which is preliminary data.</text>
</comment>
<dbReference type="GO" id="GO:0003676">
    <property type="term" value="F:nucleic acid binding"/>
    <property type="evidence" value="ECO:0007669"/>
    <property type="project" value="InterPro"/>
</dbReference>
<evidence type="ECO:0000313" key="2">
    <source>
        <dbReference type="EMBL" id="MCP1169373.1"/>
    </source>
</evidence>
<keyword evidence="3" id="KW-1185">Reference proteome</keyword>
<dbReference type="EMBL" id="JAMYXC010000197">
    <property type="protein sequence ID" value="MCP1169373.1"/>
    <property type="molecule type" value="Genomic_DNA"/>
</dbReference>
<accession>A0A9X2FXG7</accession>
<dbReference type="CDD" id="cd00085">
    <property type="entry name" value="HNHc"/>
    <property type="match status" value="1"/>
</dbReference>
<dbReference type="GO" id="GO:0004519">
    <property type="term" value="F:endonuclease activity"/>
    <property type="evidence" value="ECO:0007669"/>
    <property type="project" value="UniProtKB-KW"/>
</dbReference>
<dbReference type="Proteomes" id="UP001139477">
    <property type="component" value="Unassembled WGS sequence"/>
</dbReference>
<dbReference type="AlphaFoldDB" id="A0A9X2FXG7"/>
<evidence type="ECO:0000259" key="1">
    <source>
        <dbReference type="Pfam" id="PF01844"/>
    </source>
</evidence>
<dbReference type="Pfam" id="PF01844">
    <property type="entry name" value="HNH"/>
    <property type="match status" value="1"/>
</dbReference>
<dbReference type="Gene3D" id="1.10.30.50">
    <property type="match status" value="1"/>
</dbReference>
<feature type="domain" description="HNH" evidence="1">
    <location>
        <begin position="200"/>
        <end position="251"/>
    </location>
</feature>
<dbReference type="GO" id="GO:0008270">
    <property type="term" value="F:zinc ion binding"/>
    <property type="evidence" value="ECO:0007669"/>
    <property type="project" value="InterPro"/>
</dbReference>
<reference evidence="2" key="1">
    <citation type="submission" date="2022-06" db="EMBL/GenBank/DDBJ databases">
        <title>Limimaricola sediminis sp. nov., isolated from an intertidal sediment.</title>
        <authorList>
            <person name="Shao X."/>
        </authorList>
    </citation>
    <scope>NUCLEOTIDE SEQUENCE</scope>
    <source>
        <strain evidence="2">ASW11-118</strain>
    </source>
</reference>
<gene>
    <name evidence="2" type="ORF">NHG85_12715</name>
</gene>
<evidence type="ECO:0000313" key="3">
    <source>
        <dbReference type="Proteomes" id="UP001139477"/>
    </source>
</evidence>
<keyword evidence="2" id="KW-0378">Hydrolase</keyword>
<dbReference type="RefSeq" id="WP_253332923.1">
    <property type="nucleotide sequence ID" value="NZ_JAMYXC010000197.1"/>
</dbReference>
<dbReference type="InterPro" id="IPR003615">
    <property type="entry name" value="HNH_nuc"/>
</dbReference>
<sequence length="273" mass="30954">MSYLLARVESFGRFEGEALSAEPVMGYGKSGEVPHEMHNFSVASDGFIYGYLPKEGGGDLSRLGGSKGDEEISNVTVIFISSGFVCGYYRNATVFSIPVRHPDKLKAGNSDIYCRIRVDPRDAFLVPVEKRVDEIQPRPKGQFPVLYGDESSNWVAWFEKWLRGFEDVIESEKKRRKWAKAVERGSKARKLALNQYGAKCECCQISHQDSVRSAVFEVHHKVPYAENFEMRHLDVSDLAVLCANCHRMIHKMPDLADIRALQRYLELPVMKSL</sequence>
<protein>
    <submittedName>
        <fullName evidence="2">HNH endonuclease</fullName>
    </submittedName>
</protein>